<dbReference type="EMBL" id="JXXZ01000010">
    <property type="protein sequence ID" value="KJY98875.1"/>
    <property type="molecule type" value="Genomic_DNA"/>
</dbReference>
<keyword evidence="6" id="KW-0479">Metal-binding</keyword>
<keyword evidence="7" id="KW-0663">Pyridoxal phosphate</keyword>
<evidence type="ECO:0000256" key="10">
    <source>
        <dbReference type="ARBA" id="ARBA00033171"/>
    </source>
</evidence>
<evidence type="ECO:0000256" key="11">
    <source>
        <dbReference type="ARBA" id="ARBA00048179"/>
    </source>
</evidence>
<evidence type="ECO:0000256" key="4">
    <source>
        <dbReference type="ARBA" id="ARBA00011738"/>
    </source>
</evidence>
<gene>
    <name evidence="14" type="ORF">TW72_13925</name>
</gene>
<dbReference type="InterPro" id="IPR015168">
    <property type="entry name" value="SsuA/THI5"/>
</dbReference>
<evidence type="ECO:0000256" key="2">
    <source>
        <dbReference type="ARBA" id="ARBA00004948"/>
    </source>
</evidence>
<dbReference type="AlphaFoldDB" id="A0A0F4PJK8"/>
<comment type="catalytic activity">
    <reaction evidence="11">
        <text>N(6)-(pyridoxal phosphate)-L-lysyl-[4-amino-5-hydroxymethyl-2-methylpyrimidine phosphate synthase] + L-histidyl-[4-amino-5-hydroxymethyl-2-methylpyrimidine phosphate synthase] + 2 Fe(3+) + 4 H2O = L-lysyl-[4-amino-5-hydroxymethyl-2-methylpyrimidine phosphate synthase] + (2S)-2-amino-5-hydroxy-4-oxopentanoyl-[4-amino-5-hydroxymethyl-2-methylpyrimidine phosphate synthase] + 4-amino-2-methyl-5-(phosphooxymethyl)pyrimidine + 3-oxopropanoate + 2 Fe(2+) + 2 H(+)</text>
        <dbReference type="Rhea" id="RHEA:65756"/>
        <dbReference type="Rhea" id="RHEA-COMP:16892"/>
        <dbReference type="Rhea" id="RHEA-COMP:16893"/>
        <dbReference type="Rhea" id="RHEA-COMP:16894"/>
        <dbReference type="Rhea" id="RHEA-COMP:16895"/>
        <dbReference type="ChEBI" id="CHEBI:15377"/>
        <dbReference type="ChEBI" id="CHEBI:15378"/>
        <dbReference type="ChEBI" id="CHEBI:29033"/>
        <dbReference type="ChEBI" id="CHEBI:29034"/>
        <dbReference type="ChEBI" id="CHEBI:29969"/>
        <dbReference type="ChEBI" id="CHEBI:29979"/>
        <dbReference type="ChEBI" id="CHEBI:33190"/>
        <dbReference type="ChEBI" id="CHEBI:58354"/>
        <dbReference type="ChEBI" id="CHEBI:143915"/>
        <dbReference type="ChEBI" id="CHEBI:157692"/>
    </reaction>
    <physiologicalReaction direction="left-to-right" evidence="11">
        <dbReference type="Rhea" id="RHEA:65757"/>
    </physiologicalReaction>
</comment>
<keyword evidence="8" id="KW-0784">Thiamine biosynthesis</keyword>
<dbReference type="PANTHER" id="PTHR31528">
    <property type="entry name" value="4-AMINO-5-HYDROXYMETHYL-2-METHYLPYRIMIDINE PHOSPHATE SYNTHASE THI11-RELATED"/>
    <property type="match status" value="1"/>
</dbReference>
<keyword evidence="12" id="KW-0472">Membrane</keyword>
<accession>A0A0F4PJK8</accession>
<evidence type="ECO:0000256" key="3">
    <source>
        <dbReference type="ARBA" id="ARBA00009406"/>
    </source>
</evidence>
<evidence type="ECO:0000259" key="13">
    <source>
        <dbReference type="Pfam" id="PF09084"/>
    </source>
</evidence>
<evidence type="ECO:0000256" key="12">
    <source>
        <dbReference type="SAM" id="Phobius"/>
    </source>
</evidence>
<evidence type="ECO:0000256" key="9">
    <source>
        <dbReference type="ARBA" id="ARBA00023004"/>
    </source>
</evidence>
<dbReference type="PANTHER" id="PTHR31528:SF1">
    <property type="entry name" value="4-AMINO-5-HYDROXYMETHYL-2-METHYLPYRIMIDINE PHOSPHATE SYNTHASE THI11-RELATED"/>
    <property type="match status" value="1"/>
</dbReference>
<comment type="caution">
    <text evidence="14">The sequence shown here is derived from an EMBL/GenBank/DDBJ whole genome shotgun (WGS) entry which is preliminary data.</text>
</comment>
<evidence type="ECO:0000256" key="7">
    <source>
        <dbReference type="ARBA" id="ARBA00022898"/>
    </source>
</evidence>
<evidence type="ECO:0000313" key="14">
    <source>
        <dbReference type="EMBL" id="KJY98875.1"/>
    </source>
</evidence>
<protein>
    <recommendedName>
        <fullName evidence="10">Thiamine pyrimidine synthase</fullName>
    </recommendedName>
</protein>
<organism evidence="14 15">
    <name type="scientific">Pseudoalteromonas ruthenica</name>
    <dbReference type="NCBI Taxonomy" id="151081"/>
    <lineage>
        <taxon>Bacteria</taxon>
        <taxon>Pseudomonadati</taxon>
        <taxon>Pseudomonadota</taxon>
        <taxon>Gammaproteobacteria</taxon>
        <taxon>Alteromonadales</taxon>
        <taxon>Pseudoalteromonadaceae</taxon>
        <taxon>Pseudoalteromonas</taxon>
    </lineage>
</organism>
<dbReference type="GO" id="GO:0016740">
    <property type="term" value="F:transferase activity"/>
    <property type="evidence" value="ECO:0007669"/>
    <property type="project" value="UniProtKB-KW"/>
</dbReference>
<dbReference type="SUPFAM" id="SSF53850">
    <property type="entry name" value="Periplasmic binding protein-like II"/>
    <property type="match status" value="1"/>
</dbReference>
<reference evidence="14 15" key="1">
    <citation type="journal article" date="2015" name="BMC Genomics">
        <title>Genome mining reveals unlocked bioactive potential of marine Gram-negative bacteria.</title>
        <authorList>
            <person name="Machado H."/>
            <person name="Sonnenschein E.C."/>
            <person name="Melchiorsen J."/>
            <person name="Gram L."/>
        </authorList>
    </citation>
    <scope>NUCLEOTIDE SEQUENCE [LARGE SCALE GENOMIC DNA]</scope>
    <source>
        <strain evidence="14 15">S3137</strain>
    </source>
</reference>
<sequence>MLFGPFFSVMASPTKVTLQLKWRHQFQFAGYYVAKELGYYRDLGLEVDIVEAVGNDTDSVAKVLDNHAQFGISHSGLLKHRLQGQPVVAMAALMQSSPYCWLVKKHSPIFAPQDFDSKKISSLSASENAELITMLANEGIQPEVVDIGAQEPLAAWIEGRLDAIQVYITNEPYTLAQQGIDYRLVCPKQHGFNVYGDVLFTSQTFLDAQPEVVARFYQASMRGWRYALLNLQHSIALTKRHYAVDKSLQELAFEADQLKPLMMRTGSTLGAMSDARWRLIAELYALDDKPMQEYFRGFMYQPIQQSGMRLSWMFILAIAIILVAVPTYVRLVVQARKSK</sequence>
<dbReference type="InterPro" id="IPR027939">
    <property type="entry name" value="NMT1/THI5"/>
</dbReference>
<dbReference type="Pfam" id="PF09084">
    <property type="entry name" value="NMT1"/>
    <property type="match status" value="1"/>
</dbReference>
<keyword evidence="12" id="KW-1133">Transmembrane helix</keyword>
<keyword evidence="12" id="KW-0812">Transmembrane</keyword>
<evidence type="ECO:0000256" key="5">
    <source>
        <dbReference type="ARBA" id="ARBA00022679"/>
    </source>
</evidence>
<feature type="transmembrane region" description="Helical" evidence="12">
    <location>
        <begin position="310"/>
        <end position="333"/>
    </location>
</feature>
<dbReference type="GO" id="GO:0046872">
    <property type="term" value="F:metal ion binding"/>
    <property type="evidence" value="ECO:0007669"/>
    <property type="project" value="UniProtKB-KW"/>
</dbReference>
<comment type="subunit">
    <text evidence="4">Homodimer.</text>
</comment>
<evidence type="ECO:0000256" key="1">
    <source>
        <dbReference type="ARBA" id="ARBA00003469"/>
    </source>
</evidence>
<proteinExistence type="inferred from homology"/>
<keyword evidence="15" id="KW-1185">Reference proteome</keyword>
<evidence type="ECO:0000256" key="8">
    <source>
        <dbReference type="ARBA" id="ARBA00022977"/>
    </source>
</evidence>
<dbReference type="eggNOG" id="COG0715">
    <property type="taxonomic scope" value="Bacteria"/>
</dbReference>
<evidence type="ECO:0000313" key="15">
    <source>
        <dbReference type="Proteomes" id="UP000033664"/>
    </source>
</evidence>
<keyword evidence="9" id="KW-0408">Iron</keyword>
<dbReference type="GO" id="GO:0009228">
    <property type="term" value="P:thiamine biosynthetic process"/>
    <property type="evidence" value="ECO:0007669"/>
    <property type="project" value="UniProtKB-KW"/>
</dbReference>
<comment type="similarity">
    <text evidence="3">Belongs to the NMT1/THI5 family.</text>
</comment>
<dbReference type="PATRIC" id="fig|151081.8.peg.3457"/>
<dbReference type="Gene3D" id="3.40.190.10">
    <property type="entry name" value="Periplasmic binding protein-like II"/>
    <property type="match status" value="2"/>
</dbReference>
<comment type="pathway">
    <text evidence="2">Cofactor biosynthesis; thiamine diphosphate biosynthesis.</text>
</comment>
<feature type="domain" description="SsuA/THI5-like" evidence="13">
    <location>
        <begin position="25"/>
        <end position="228"/>
    </location>
</feature>
<dbReference type="Proteomes" id="UP000033664">
    <property type="component" value="Unassembled WGS sequence"/>
</dbReference>
<keyword evidence="5" id="KW-0808">Transferase</keyword>
<comment type="function">
    <text evidence="1">Responsible for the formation of the pyrimidine heterocycle in the thiamine biosynthesis pathway. Catalyzes the formation of hydroxymethylpyrimidine phosphate (HMP-P) from histidine and pyridoxal phosphate (PLP). The protein uses PLP and the active site histidine to form HMP-P, generating an inactive enzyme. The enzyme can only undergo a single turnover, which suggests it is a suicide enzyme.</text>
</comment>
<name>A0A0F4PJK8_9GAMM</name>
<evidence type="ECO:0000256" key="6">
    <source>
        <dbReference type="ARBA" id="ARBA00022723"/>
    </source>
</evidence>